<dbReference type="Proteomes" id="UP001432322">
    <property type="component" value="Unassembled WGS sequence"/>
</dbReference>
<evidence type="ECO:0000313" key="2">
    <source>
        <dbReference type="EMBL" id="GMT27809.1"/>
    </source>
</evidence>
<accession>A0AAV5WAP0</accession>
<keyword evidence="3" id="KW-1185">Reference proteome</keyword>
<sequence>IRSFACFSLLLTLGFCDFAEIILEETKFVTEYQDVSSVTSVVDVAAKVIDDLLYDYPKLFKKEAQMIFGLKREMTLFLLSKKDYQLQILAGVPSEFKYLSRLLEDLLAQMQKDIALFKKEDQDKLVGIMDEYIFYEVRNRALFRVIERNTQSYSKRNLSEAEIKHEIEEKRRKLTQKWNAVFEKPLDSMIEEWKMTGIYDGWMEGEMEDVKQDL</sequence>
<dbReference type="EMBL" id="BTSY01000005">
    <property type="protein sequence ID" value="GMT27809.1"/>
    <property type="molecule type" value="Genomic_DNA"/>
</dbReference>
<feature type="signal peptide" evidence="1">
    <location>
        <begin position="1"/>
        <end position="18"/>
    </location>
</feature>
<feature type="chain" id="PRO_5043428315" evidence="1">
    <location>
        <begin position="19"/>
        <end position="214"/>
    </location>
</feature>
<feature type="non-terminal residue" evidence="2">
    <location>
        <position position="1"/>
    </location>
</feature>
<protein>
    <submittedName>
        <fullName evidence="2">Uncharacterized protein</fullName>
    </submittedName>
</protein>
<comment type="caution">
    <text evidence="2">The sequence shown here is derived from an EMBL/GenBank/DDBJ whole genome shotgun (WGS) entry which is preliminary data.</text>
</comment>
<organism evidence="2 3">
    <name type="scientific">Pristionchus fissidentatus</name>
    <dbReference type="NCBI Taxonomy" id="1538716"/>
    <lineage>
        <taxon>Eukaryota</taxon>
        <taxon>Metazoa</taxon>
        <taxon>Ecdysozoa</taxon>
        <taxon>Nematoda</taxon>
        <taxon>Chromadorea</taxon>
        <taxon>Rhabditida</taxon>
        <taxon>Rhabditina</taxon>
        <taxon>Diplogasteromorpha</taxon>
        <taxon>Diplogasteroidea</taxon>
        <taxon>Neodiplogasteridae</taxon>
        <taxon>Pristionchus</taxon>
    </lineage>
</organism>
<keyword evidence="1" id="KW-0732">Signal</keyword>
<evidence type="ECO:0000313" key="3">
    <source>
        <dbReference type="Proteomes" id="UP001432322"/>
    </source>
</evidence>
<evidence type="ECO:0000256" key="1">
    <source>
        <dbReference type="SAM" id="SignalP"/>
    </source>
</evidence>
<reference evidence="2" key="1">
    <citation type="submission" date="2023-10" db="EMBL/GenBank/DDBJ databases">
        <title>Genome assembly of Pristionchus species.</title>
        <authorList>
            <person name="Yoshida K."/>
            <person name="Sommer R.J."/>
        </authorList>
    </citation>
    <scope>NUCLEOTIDE SEQUENCE</scope>
    <source>
        <strain evidence="2">RS5133</strain>
    </source>
</reference>
<proteinExistence type="predicted"/>
<dbReference type="AlphaFoldDB" id="A0AAV5WAP0"/>
<gene>
    <name evidence="2" type="ORF">PFISCL1PPCAC_19106</name>
</gene>
<name>A0AAV5WAP0_9BILA</name>